<dbReference type="GO" id="GO:0003677">
    <property type="term" value="F:DNA binding"/>
    <property type="evidence" value="ECO:0007669"/>
    <property type="project" value="UniProtKB-KW"/>
</dbReference>
<keyword evidence="1 3" id="KW-0597">Phosphoprotein</keyword>
<dbReference type="EMBL" id="QVIG01000001">
    <property type="protein sequence ID" value="RGD62126.1"/>
    <property type="molecule type" value="Genomic_DNA"/>
</dbReference>
<dbReference type="CDD" id="cd06170">
    <property type="entry name" value="LuxR_C_like"/>
    <property type="match status" value="1"/>
</dbReference>
<keyword evidence="7" id="KW-1185">Reference proteome</keyword>
<dbReference type="SMART" id="SM00421">
    <property type="entry name" value="HTH_LUXR"/>
    <property type="match status" value="1"/>
</dbReference>
<dbReference type="InterPro" id="IPR058245">
    <property type="entry name" value="NreC/VraR/RcsB-like_REC"/>
</dbReference>
<gene>
    <name evidence="6" type="ORF">DR950_34165</name>
</gene>
<dbReference type="PROSITE" id="PS50043">
    <property type="entry name" value="HTH_LUXR_2"/>
    <property type="match status" value="1"/>
</dbReference>
<sequence length="243" mass="25714">MPTIGIVEDHRMTRMGIEQVLARSPRLEVIASVDTVHDLAESGLRPDVVVLDPTPYSGTSVLHVIGALSASSAVLVLSPSAEPRDLLTALKAGAYGFVTKHADDTEFLSAVEAVARGSFYLAAGLGGHLHSELSRRSPGESQGLARREVETLRLIAQGYTHGQIARLMALSEATVNTYVKRIRAKLNAGNKAELTRKAIELGYVDETGPEPAASPGPTAPAAVADPLRFGVPAQSRVHQLSGR</sequence>
<dbReference type="CDD" id="cd17535">
    <property type="entry name" value="REC_NarL-like"/>
    <property type="match status" value="1"/>
</dbReference>
<dbReference type="AlphaFoldDB" id="A0A373A1U5"/>
<feature type="domain" description="Response regulatory" evidence="5">
    <location>
        <begin position="3"/>
        <end position="115"/>
    </location>
</feature>
<dbReference type="RefSeq" id="WP_117490397.1">
    <property type="nucleotide sequence ID" value="NZ_QVIG01000001.1"/>
</dbReference>
<feature type="domain" description="HTH luxR-type" evidence="4">
    <location>
        <begin position="137"/>
        <end position="202"/>
    </location>
</feature>
<dbReference type="GO" id="GO:0000160">
    <property type="term" value="P:phosphorelay signal transduction system"/>
    <property type="evidence" value="ECO:0007669"/>
    <property type="project" value="InterPro"/>
</dbReference>
<reference evidence="6 7" key="1">
    <citation type="submission" date="2018-08" db="EMBL/GenBank/DDBJ databases">
        <title>Diversity &amp; Physiological Properties of Lignin-Decomposing Actinobacteria from Soil.</title>
        <authorList>
            <person name="Roh S.G."/>
            <person name="Kim S.B."/>
        </authorList>
    </citation>
    <scope>NUCLEOTIDE SEQUENCE [LARGE SCALE GENOMIC DNA]</scope>
    <source>
        <strain evidence="6 7">MMS17-GH009</strain>
    </source>
</reference>
<dbReference type="InterPro" id="IPR000792">
    <property type="entry name" value="Tscrpt_reg_LuxR_C"/>
</dbReference>
<dbReference type="PANTHER" id="PTHR43214">
    <property type="entry name" value="TWO-COMPONENT RESPONSE REGULATOR"/>
    <property type="match status" value="1"/>
</dbReference>
<proteinExistence type="predicted"/>
<evidence type="ECO:0000256" key="3">
    <source>
        <dbReference type="PROSITE-ProRule" id="PRU00169"/>
    </source>
</evidence>
<feature type="modified residue" description="4-aspartylphosphate" evidence="3">
    <location>
        <position position="52"/>
    </location>
</feature>
<keyword evidence="2 6" id="KW-0238">DNA-binding</keyword>
<evidence type="ECO:0000313" key="7">
    <source>
        <dbReference type="Proteomes" id="UP000263377"/>
    </source>
</evidence>
<comment type="caution">
    <text evidence="6">The sequence shown here is derived from an EMBL/GenBank/DDBJ whole genome shotgun (WGS) entry which is preliminary data.</text>
</comment>
<dbReference type="InterPro" id="IPR011006">
    <property type="entry name" value="CheY-like_superfamily"/>
</dbReference>
<dbReference type="Pfam" id="PF00072">
    <property type="entry name" value="Response_reg"/>
    <property type="match status" value="1"/>
</dbReference>
<evidence type="ECO:0000313" key="6">
    <source>
        <dbReference type="EMBL" id="RGD62126.1"/>
    </source>
</evidence>
<dbReference type="SUPFAM" id="SSF46894">
    <property type="entry name" value="C-terminal effector domain of the bipartite response regulators"/>
    <property type="match status" value="1"/>
</dbReference>
<evidence type="ECO:0000259" key="4">
    <source>
        <dbReference type="PROSITE" id="PS50043"/>
    </source>
</evidence>
<dbReference type="GO" id="GO:0006355">
    <property type="term" value="P:regulation of DNA-templated transcription"/>
    <property type="evidence" value="ECO:0007669"/>
    <property type="project" value="InterPro"/>
</dbReference>
<dbReference type="InterPro" id="IPR001789">
    <property type="entry name" value="Sig_transdc_resp-reg_receiver"/>
</dbReference>
<evidence type="ECO:0000256" key="1">
    <source>
        <dbReference type="ARBA" id="ARBA00022553"/>
    </source>
</evidence>
<dbReference type="PRINTS" id="PR00038">
    <property type="entry name" value="HTHLUXR"/>
</dbReference>
<dbReference type="SMART" id="SM00448">
    <property type="entry name" value="REC"/>
    <property type="match status" value="1"/>
</dbReference>
<dbReference type="InterPro" id="IPR016032">
    <property type="entry name" value="Sig_transdc_resp-reg_C-effctor"/>
</dbReference>
<dbReference type="PANTHER" id="PTHR43214:SF43">
    <property type="entry name" value="TWO-COMPONENT RESPONSE REGULATOR"/>
    <property type="match status" value="1"/>
</dbReference>
<dbReference type="Proteomes" id="UP000263377">
    <property type="component" value="Unassembled WGS sequence"/>
</dbReference>
<protein>
    <submittedName>
        <fullName evidence="6">DNA-binding response regulator</fullName>
    </submittedName>
</protein>
<name>A0A373A1U5_9ACTN</name>
<dbReference type="Pfam" id="PF00196">
    <property type="entry name" value="GerE"/>
    <property type="match status" value="1"/>
</dbReference>
<dbReference type="InterPro" id="IPR039420">
    <property type="entry name" value="WalR-like"/>
</dbReference>
<dbReference type="Gene3D" id="3.40.50.2300">
    <property type="match status" value="1"/>
</dbReference>
<accession>A0A373A1U5</accession>
<evidence type="ECO:0000256" key="2">
    <source>
        <dbReference type="ARBA" id="ARBA00023125"/>
    </source>
</evidence>
<evidence type="ECO:0000259" key="5">
    <source>
        <dbReference type="PROSITE" id="PS50110"/>
    </source>
</evidence>
<organism evidence="6 7">
    <name type="scientific">Kitasatospora xanthocidica</name>
    <dbReference type="NCBI Taxonomy" id="83382"/>
    <lineage>
        <taxon>Bacteria</taxon>
        <taxon>Bacillati</taxon>
        <taxon>Actinomycetota</taxon>
        <taxon>Actinomycetes</taxon>
        <taxon>Kitasatosporales</taxon>
        <taxon>Streptomycetaceae</taxon>
        <taxon>Kitasatospora</taxon>
    </lineage>
</organism>
<dbReference type="SUPFAM" id="SSF52172">
    <property type="entry name" value="CheY-like"/>
    <property type="match status" value="1"/>
</dbReference>
<dbReference type="PROSITE" id="PS50110">
    <property type="entry name" value="RESPONSE_REGULATORY"/>
    <property type="match status" value="1"/>
</dbReference>